<dbReference type="PRINTS" id="PR00368">
    <property type="entry name" value="FADPNR"/>
</dbReference>
<dbReference type="GO" id="GO:0050660">
    <property type="term" value="F:flavin adenine dinucleotide binding"/>
    <property type="evidence" value="ECO:0007669"/>
    <property type="project" value="TreeGrafter"/>
</dbReference>
<dbReference type="Proteomes" id="UP000460435">
    <property type="component" value="Unassembled WGS sequence"/>
</dbReference>
<feature type="domain" description="Pyridine nucleotide-disulphide oxidoreductase dimerisation" evidence="6">
    <location>
        <begin position="338"/>
        <end position="445"/>
    </location>
</feature>
<evidence type="ECO:0000256" key="2">
    <source>
        <dbReference type="ARBA" id="ARBA00022630"/>
    </source>
</evidence>
<reference evidence="8 9" key="1">
    <citation type="submission" date="2019-11" db="EMBL/GenBank/DDBJ databases">
        <authorList>
            <person name="Li X.-J."/>
            <person name="Feng X.-M."/>
        </authorList>
    </citation>
    <scope>NUCLEOTIDE SEQUENCE [LARGE SCALE GENOMIC DNA]</scope>
    <source>
        <strain evidence="8 9">XMNu-373</strain>
    </source>
</reference>
<dbReference type="PANTHER" id="PTHR43014">
    <property type="entry name" value="MERCURIC REDUCTASE"/>
    <property type="match status" value="1"/>
</dbReference>
<evidence type="ECO:0000259" key="7">
    <source>
        <dbReference type="Pfam" id="PF07992"/>
    </source>
</evidence>
<dbReference type="InterPro" id="IPR001100">
    <property type="entry name" value="Pyr_nuc-diS_OxRdtase"/>
</dbReference>
<comment type="caution">
    <text evidence="8">The sequence shown here is derived from an EMBL/GenBank/DDBJ whole genome shotgun (WGS) entry which is preliminary data.</text>
</comment>
<dbReference type="InterPro" id="IPR016156">
    <property type="entry name" value="FAD/NAD-linked_Rdtase_dimer_sf"/>
</dbReference>
<dbReference type="SUPFAM" id="SSF51905">
    <property type="entry name" value="FAD/NAD(P)-binding domain"/>
    <property type="match status" value="1"/>
</dbReference>
<feature type="binding site" evidence="4">
    <location>
        <position position="200"/>
    </location>
    <ligand>
        <name>NAD(+)</name>
        <dbReference type="ChEBI" id="CHEBI:57540"/>
    </ligand>
</feature>
<dbReference type="PANTHER" id="PTHR43014:SF2">
    <property type="entry name" value="MERCURIC REDUCTASE"/>
    <property type="match status" value="1"/>
</dbReference>
<proteinExistence type="inferred from homology"/>
<keyword evidence="4" id="KW-0547">Nucleotide-binding</keyword>
<dbReference type="Gene3D" id="3.50.50.60">
    <property type="entry name" value="FAD/NAD(P)-binding domain"/>
    <property type="match status" value="2"/>
</dbReference>
<dbReference type="SUPFAM" id="SSF55424">
    <property type="entry name" value="FAD/NAD-linked reductases, dimerisation (C-terminal) domain"/>
    <property type="match status" value="1"/>
</dbReference>
<dbReference type="Pfam" id="PF02852">
    <property type="entry name" value="Pyr_redox_dim"/>
    <property type="match status" value="1"/>
</dbReference>
<dbReference type="AlphaFoldDB" id="A0A7K3MBK0"/>
<evidence type="ECO:0000256" key="5">
    <source>
        <dbReference type="PIRSR" id="PIRSR000350-4"/>
    </source>
</evidence>
<feature type="binding site" evidence="4">
    <location>
        <position position="263"/>
    </location>
    <ligand>
        <name>NAD(+)</name>
        <dbReference type="ChEBI" id="CHEBI:57540"/>
    </ligand>
</feature>
<dbReference type="InterPro" id="IPR004099">
    <property type="entry name" value="Pyr_nucl-diS_OxRdtase_dimer"/>
</dbReference>
<dbReference type="PIRSF" id="PIRSF000350">
    <property type="entry name" value="Mercury_reductase_MerA"/>
    <property type="match status" value="1"/>
</dbReference>
<dbReference type="PRINTS" id="PR00411">
    <property type="entry name" value="PNDRDTASEI"/>
</dbReference>
<dbReference type="Pfam" id="PF07992">
    <property type="entry name" value="Pyr_redox_2"/>
    <property type="match status" value="1"/>
</dbReference>
<dbReference type="Gene3D" id="3.30.390.30">
    <property type="match status" value="1"/>
</dbReference>
<gene>
    <name evidence="8" type="ORF">F7O44_26765</name>
</gene>
<dbReference type="InterPro" id="IPR023753">
    <property type="entry name" value="FAD/NAD-binding_dom"/>
</dbReference>
<feature type="disulfide bond" description="Redox-active" evidence="5">
    <location>
        <begin position="42"/>
        <end position="47"/>
    </location>
</feature>
<keyword evidence="9" id="KW-1185">Reference proteome</keyword>
<keyword evidence="4" id="KW-0520">NAD</keyword>
<name>A0A7K3MBK0_9ACTN</name>
<evidence type="ECO:0000313" key="9">
    <source>
        <dbReference type="Proteomes" id="UP000460435"/>
    </source>
</evidence>
<dbReference type="InterPro" id="IPR036188">
    <property type="entry name" value="FAD/NAD-bd_sf"/>
</dbReference>
<dbReference type="GO" id="GO:0003955">
    <property type="term" value="F:NAD(P)H dehydrogenase (quinone) activity"/>
    <property type="evidence" value="ECO:0007669"/>
    <property type="project" value="TreeGrafter"/>
</dbReference>
<keyword evidence="2" id="KW-0285">Flavoprotein</keyword>
<feature type="domain" description="FAD/NAD(P)-binding" evidence="7">
    <location>
        <begin position="6"/>
        <end position="317"/>
    </location>
</feature>
<keyword evidence="3 4" id="KW-0274">FAD</keyword>
<accession>A0A7K3MBK0</accession>
<evidence type="ECO:0000313" key="8">
    <source>
        <dbReference type="EMBL" id="NDL60684.1"/>
    </source>
</evidence>
<evidence type="ECO:0000256" key="4">
    <source>
        <dbReference type="PIRSR" id="PIRSR000350-3"/>
    </source>
</evidence>
<dbReference type="RefSeq" id="WP_162453388.1">
    <property type="nucleotide sequence ID" value="NZ_WLZY01000013.1"/>
</dbReference>
<evidence type="ECO:0000259" key="6">
    <source>
        <dbReference type="Pfam" id="PF02852"/>
    </source>
</evidence>
<organism evidence="8 9">
    <name type="scientific">Phytoactinopolyspora mesophila</name>
    <dbReference type="NCBI Taxonomy" id="2650750"/>
    <lineage>
        <taxon>Bacteria</taxon>
        <taxon>Bacillati</taxon>
        <taxon>Actinomycetota</taxon>
        <taxon>Actinomycetes</taxon>
        <taxon>Jiangellales</taxon>
        <taxon>Jiangellaceae</taxon>
        <taxon>Phytoactinopolyspora</taxon>
    </lineage>
</organism>
<comment type="cofactor">
    <cofactor evidence="4">
        <name>FAD</name>
        <dbReference type="ChEBI" id="CHEBI:57692"/>
    </cofactor>
    <text evidence="4">Binds 1 FAD per subunit.</text>
</comment>
<feature type="binding site" evidence="4">
    <location>
        <position position="115"/>
    </location>
    <ligand>
        <name>FAD</name>
        <dbReference type="ChEBI" id="CHEBI:57692"/>
    </ligand>
</feature>
<feature type="binding site" evidence="4">
    <location>
        <begin position="177"/>
        <end position="184"/>
    </location>
    <ligand>
        <name>NAD(+)</name>
        <dbReference type="ChEBI" id="CHEBI:57540"/>
    </ligand>
</feature>
<protein>
    <submittedName>
        <fullName evidence="8">NAD(P)/FAD-dependent oxidoreductase</fullName>
    </submittedName>
</protein>
<evidence type="ECO:0000256" key="1">
    <source>
        <dbReference type="ARBA" id="ARBA00007532"/>
    </source>
</evidence>
<evidence type="ECO:0000256" key="3">
    <source>
        <dbReference type="ARBA" id="ARBA00022827"/>
    </source>
</evidence>
<dbReference type="EMBL" id="WLZY01000013">
    <property type="protein sequence ID" value="NDL60684.1"/>
    <property type="molecule type" value="Genomic_DNA"/>
</dbReference>
<sequence length="451" mass="47159">MSEQADVVVVGMGVGGESVAGSLADAGLDVVAVEGQLVGGECPYWGCIPSKMMIRAADLLAEARRIDGMAGHSHVTPDFAVVAARIREEATTDWNDQIAADRFTDKGGRLVRGWGRLAGPGRVEVDGTTYEARRGVVLGTGTKPVVPPIDGLADTPYWTNREALETKERPGSLLVLGGGAIGLELAQAFARFGSRVTVVEAADRLLAMEEPEASEVVQSALEADGISIHTSNGVERVRHGDQFTVTLADGTDLAVDRLLVSVGRRADLSTLGVDSVGLDPSARAIAVDDWMRAGDKLWAVGDVTGLGAFTHVATYQAGIVTRDILGQIGPPADYRALSRVTFTDPEIGAVGLTEAQARANGLNVQVGTAQVPSTARGWIHKAGNDGVIKLISDADQGVLVGGTSAGPNGGEVLGALAVAVHGRVPVERLRHMIYAYPTFHRGIEDALRDLS</sequence>
<feature type="binding site" evidence="4">
    <location>
        <position position="302"/>
    </location>
    <ligand>
        <name>FAD</name>
        <dbReference type="ChEBI" id="CHEBI:57692"/>
    </ligand>
</feature>
<feature type="binding site" evidence="4">
    <location>
        <position position="51"/>
    </location>
    <ligand>
        <name>FAD</name>
        <dbReference type="ChEBI" id="CHEBI:57692"/>
    </ligand>
</feature>
<comment type="similarity">
    <text evidence="1">Belongs to the class-I pyridine nucleotide-disulfide oxidoreductase family.</text>
</comment>